<dbReference type="STRING" id="555875.SAMN04488124_3636"/>
<dbReference type="SUPFAM" id="SSF55681">
    <property type="entry name" value="Class II aaRS and biotin synthetases"/>
    <property type="match status" value="1"/>
</dbReference>
<dbReference type="OrthoDB" id="192160at2157"/>
<dbReference type="InterPro" id="IPR045864">
    <property type="entry name" value="aa-tRNA-synth_II/BPL/LPL"/>
</dbReference>
<gene>
    <name evidence="3" type="ORF">SAMN04488124_3636</name>
</gene>
<dbReference type="RefSeq" id="WP_089883571.1">
    <property type="nucleotide sequence ID" value="NZ_FOYS01000008.1"/>
</dbReference>
<dbReference type="Proteomes" id="UP000243250">
    <property type="component" value="Unassembled WGS sequence"/>
</dbReference>
<keyword evidence="3" id="KW-0436">Ligase</keyword>
<evidence type="ECO:0000313" key="4">
    <source>
        <dbReference type="Proteomes" id="UP000243250"/>
    </source>
</evidence>
<organism evidence="3 4">
    <name type="scientific">Halogeometricum limi</name>
    <dbReference type="NCBI Taxonomy" id="555875"/>
    <lineage>
        <taxon>Archaea</taxon>
        <taxon>Methanobacteriati</taxon>
        <taxon>Methanobacteriota</taxon>
        <taxon>Stenosarchaea group</taxon>
        <taxon>Halobacteria</taxon>
        <taxon>Halobacteriales</taxon>
        <taxon>Haloferacaceae</taxon>
        <taxon>Halogeometricum</taxon>
    </lineage>
</organism>
<dbReference type="Pfam" id="PF21948">
    <property type="entry name" value="LplA-B_cat"/>
    <property type="match status" value="1"/>
</dbReference>
<dbReference type="InterPro" id="IPR004143">
    <property type="entry name" value="BPL_LPL_catalytic"/>
</dbReference>
<proteinExistence type="predicted"/>
<accession>A0A1I6ITL1</accession>
<reference evidence="4" key="1">
    <citation type="submission" date="2016-10" db="EMBL/GenBank/DDBJ databases">
        <authorList>
            <person name="Varghese N."/>
            <person name="Submissions S."/>
        </authorList>
    </citation>
    <scope>NUCLEOTIDE SEQUENCE [LARGE SCALE GENOMIC DNA]</scope>
    <source>
        <strain evidence="4">CGMCC 1.8711</strain>
    </source>
</reference>
<keyword evidence="4" id="KW-1185">Reference proteome</keyword>
<evidence type="ECO:0000259" key="2">
    <source>
        <dbReference type="PROSITE" id="PS51733"/>
    </source>
</evidence>
<name>A0A1I6ITL1_9EURY</name>
<feature type="domain" description="BPL/LPL catalytic" evidence="2">
    <location>
        <begin position="36"/>
        <end position="230"/>
    </location>
</feature>
<evidence type="ECO:0000256" key="1">
    <source>
        <dbReference type="SAM" id="MobiDB-lite"/>
    </source>
</evidence>
<protein>
    <submittedName>
        <fullName evidence="3">Lipoate-protein ligase A</fullName>
    </submittedName>
</protein>
<dbReference type="Gene3D" id="3.30.930.10">
    <property type="entry name" value="Bira Bifunctional Protein, Domain 2"/>
    <property type="match status" value="1"/>
</dbReference>
<dbReference type="EMBL" id="FOYS01000008">
    <property type="protein sequence ID" value="SFR69991.1"/>
    <property type="molecule type" value="Genomic_DNA"/>
</dbReference>
<dbReference type="PROSITE" id="PS51733">
    <property type="entry name" value="BPL_LPL_CATALYTIC"/>
    <property type="match status" value="1"/>
</dbReference>
<dbReference type="GO" id="GO:0016874">
    <property type="term" value="F:ligase activity"/>
    <property type="evidence" value="ECO:0007669"/>
    <property type="project" value="UniProtKB-KW"/>
</dbReference>
<evidence type="ECO:0000313" key="3">
    <source>
        <dbReference type="EMBL" id="SFR69991.1"/>
    </source>
</evidence>
<dbReference type="AlphaFoldDB" id="A0A1I6ITL1"/>
<sequence length="239" mass="25433">MDGDRAADSVRTLRGRTATRDADRAVTARMADVAGETGEPAFRAWTPHRQVAFGRRDTRSDGYEAAREAAESRGFPAVERSVGGRVVAYTGRTVAFASAVPLDDARTEMEGRYETATTAVVRALRSLGVPARRGEPSASFCPGDHSVQAHGKICGIAQRVKRDVALVSGIVVVADHEEIAAVLDPVYDALCVPFEPDTVGSVVRGGGPADAERVCRVLEDAFVGERRRRVEAVGSGDPD</sequence>
<feature type="region of interest" description="Disordered" evidence="1">
    <location>
        <begin position="1"/>
        <end position="20"/>
    </location>
</feature>